<dbReference type="EMBL" id="GL983304">
    <property type="protein sequence ID" value="EGR33824.1"/>
    <property type="molecule type" value="Genomic_DNA"/>
</dbReference>
<dbReference type="InterPro" id="IPR004274">
    <property type="entry name" value="FCP1_dom"/>
</dbReference>
<dbReference type="GO" id="GO:0004722">
    <property type="term" value="F:protein serine/threonine phosphatase activity"/>
    <property type="evidence" value="ECO:0007669"/>
    <property type="project" value="UniProtKB-EC"/>
</dbReference>
<dbReference type="OrthoDB" id="277011at2759"/>
<dbReference type="Proteomes" id="UP000008983">
    <property type="component" value="Unassembled WGS sequence"/>
</dbReference>
<feature type="domain" description="FCP1 homology" evidence="1">
    <location>
        <begin position="54"/>
        <end position="217"/>
    </location>
</feature>
<dbReference type="PROSITE" id="PS50969">
    <property type="entry name" value="FCP1"/>
    <property type="match status" value="1"/>
</dbReference>
<evidence type="ECO:0000259" key="1">
    <source>
        <dbReference type="PROSITE" id="PS50969"/>
    </source>
</evidence>
<dbReference type="SUPFAM" id="SSF56784">
    <property type="entry name" value="HAD-like"/>
    <property type="match status" value="1"/>
</dbReference>
<dbReference type="GeneID" id="14910012"/>
<dbReference type="SMART" id="SM00577">
    <property type="entry name" value="CPDc"/>
    <property type="match status" value="1"/>
</dbReference>
<evidence type="ECO:0000313" key="2">
    <source>
        <dbReference type="EMBL" id="EGR33824.1"/>
    </source>
</evidence>
<name>G0QLT1_ICHMU</name>
<dbReference type="CDD" id="cd07521">
    <property type="entry name" value="HAD_FCP1-like"/>
    <property type="match status" value="1"/>
</dbReference>
<dbReference type="NCBIfam" id="TIGR02251">
    <property type="entry name" value="HIF-SF_euk"/>
    <property type="match status" value="1"/>
</dbReference>
<accession>G0QLT1</accession>
<dbReference type="InterPro" id="IPR036412">
    <property type="entry name" value="HAD-like_sf"/>
</dbReference>
<dbReference type="STRING" id="857967.G0QLT1"/>
<dbReference type="Pfam" id="PF03031">
    <property type="entry name" value="NIF"/>
    <property type="match status" value="1"/>
</dbReference>
<evidence type="ECO:0000313" key="3">
    <source>
        <dbReference type="Proteomes" id="UP000008983"/>
    </source>
</evidence>
<dbReference type="InterPro" id="IPR023214">
    <property type="entry name" value="HAD_sf"/>
</dbReference>
<dbReference type="InterPro" id="IPR050365">
    <property type="entry name" value="TIM50"/>
</dbReference>
<organism evidence="2 3">
    <name type="scientific">Ichthyophthirius multifiliis</name>
    <name type="common">White spot disease agent</name>
    <name type="synonym">Ich</name>
    <dbReference type="NCBI Taxonomy" id="5932"/>
    <lineage>
        <taxon>Eukaryota</taxon>
        <taxon>Sar</taxon>
        <taxon>Alveolata</taxon>
        <taxon>Ciliophora</taxon>
        <taxon>Intramacronucleata</taxon>
        <taxon>Oligohymenophorea</taxon>
        <taxon>Hymenostomatida</taxon>
        <taxon>Ophryoglenina</taxon>
        <taxon>Ichthyophthirius</taxon>
    </lineage>
</organism>
<dbReference type="eggNOG" id="KOG1605">
    <property type="taxonomic scope" value="Eukaryota"/>
</dbReference>
<dbReference type="RefSeq" id="XP_004039048.1">
    <property type="nucleotide sequence ID" value="XM_004039000.1"/>
</dbReference>
<protein>
    <submittedName>
        <fullName evidence="2">NLI interacting factor-like phosphatase family protein, putative</fullName>
        <ecNumber evidence="2">3.1.3.16</ecNumber>
    </submittedName>
</protein>
<feature type="non-terminal residue" evidence="2">
    <location>
        <position position="1"/>
    </location>
</feature>
<dbReference type="PANTHER" id="PTHR12210">
    <property type="entry name" value="DULLARD PROTEIN PHOSPHATASE"/>
    <property type="match status" value="1"/>
</dbReference>
<dbReference type="EC" id="3.1.3.16" evidence="2"/>
<keyword evidence="2" id="KW-0378">Hydrolase</keyword>
<gene>
    <name evidence="2" type="ORF">IMG5_036000</name>
</gene>
<keyword evidence="3" id="KW-1185">Reference proteome</keyword>
<dbReference type="InParanoid" id="G0QLT1"/>
<feature type="non-terminal residue" evidence="2">
    <location>
        <position position="222"/>
    </location>
</feature>
<dbReference type="OMA" id="MVMVKME"/>
<dbReference type="InterPro" id="IPR011948">
    <property type="entry name" value="Dullard_phosphatase"/>
</dbReference>
<sequence>HPFRHIVLNPNIDFITFNKFLLLTQRGLIYSSKCLRGPSEKYIKNKSIQIKKPKNSTGNILLLDLDETLIHSCGLNENPDAVIMAQEEYNSQKQFQIAFRIRPYCIEFLQQVSKYWDIYVFTASSASYANAIVNYLDSQQEYIHQVLTRQNCMETKNGFFIKDLRIIKDIDLQKAVIVDNLAHSFGLQIDNGIPILEWLNDKNDVELKFLIGYLIEAAQAED</sequence>
<dbReference type="Gene3D" id="3.40.50.1000">
    <property type="entry name" value="HAD superfamily/HAD-like"/>
    <property type="match status" value="1"/>
</dbReference>
<dbReference type="AlphaFoldDB" id="G0QLT1"/>
<reference evidence="2 3" key="1">
    <citation type="submission" date="2011-07" db="EMBL/GenBank/DDBJ databases">
        <authorList>
            <person name="Coyne R."/>
            <person name="Brami D."/>
            <person name="Johnson J."/>
            <person name="Hostetler J."/>
            <person name="Hannick L."/>
            <person name="Clark T."/>
            <person name="Cassidy-Hanley D."/>
            <person name="Inman J."/>
        </authorList>
    </citation>
    <scope>NUCLEOTIDE SEQUENCE [LARGE SCALE GENOMIC DNA]</scope>
    <source>
        <strain evidence="2 3">G5</strain>
    </source>
</reference>
<proteinExistence type="predicted"/>